<proteinExistence type="inferred from homology"/>
<reference evidence="15 16" key="1">
    <citation type="journal article" date="2018" name="Plant J.">
        <title>Genome sequences of Chlorella sorokiniana UTEX 1602 and Micractinium conductrix SAG 241.80: implications to maltose excretion by a green alga.</title>
        <authorList>
            <person name="Arriola M.B."/>
            <person name="Velmurugan N."/>
            <person name="Zhang Y."/>
            <person name="Plunkett M.H."/>
            <person name="Hondzo H."/>
            <person name="Barney B.M."/>
        </authorList>
    </citation>
    <scope>NUCLEOTIDE SEQUENCE [LARGE SCALE GENOMIC DNA]</scope>
    <source>
        <strain evidence="16">UTEX 1602</strain>
    </source>
</reference>
<evidence type="ECO:0000256" key="10">
    <source>
        <dbReference type="ARBA" id="ARBA00023288"/>
    </source>
</evidence>
<dbReference type="SMART" id="SM00184">
    <property type="entry name" value="RING"/>
    <property type="match status" value="1"/>
</dbReference>
<comment type="similarity">
    <text evidence="11">Belongs to the RING-type zinc finger family. LOG2 subfamily.</text>
</comment>
<dbReference type="Pfam" id="PF26192">
    <property type="entry name" value="RNF157-like_N"/>
    <property type="match status" value="1"/>
</dbReference>
<dbReference type="PANTHER" id="PTHR22996:SF0">
    <property type="entry name" value="RE60872P-RELATED"/>
    <property type="match status" value="1"/>
</dbReference>
<keyword evidence="8" id="KW-0833">Ubl conjugation pathway</keyword>
<organism evidence="15 16">
    <name type="scientific">Chlorella sorokiniana</name>
    <name type="common">Freshwater green alga</name>
    <dbReference type="NCBI Taxonomy" id="3076"/>
    <lineage>
        <taxon>Eukaryota</taxon>
        <taxon>Viridiplantae</taxon>
        <taxon>Chlorophyta</taxon>
        <taxon>core chlorophytes</taxon>
        <taxon>Trebouxiophyceae</taxon>
        <taxon>Chlorellales</taxon>
        <taxon>Chlorellaceae</taxon>
        <taxon>Chlorella clade</taxon>
        <taxon>Chlorella</taxon>
    </lineage>
</organism>
<feature type="compositionally biased region" description="Basic residues" evidence="13">
    <location>
        <begin position="1"/>
        <end position="10"/>
    </location>
</feature>
<dbReference type="GO" id="GO:0061630">
    <property type="term" value="F:ubiquitin protein ligase activity"/>
    <property type="evidence" value="ECO:0007669"/>
    <property type="project" value="UniProtKB-EC"/>
</dbReference>
<feature type="region of interest" description="Disordered" evidence="13">
    <location>
        <begin position="1"/>
        <end position="111"/>
    </location>
</feature>
<dbReference type="InterPro" id="IPR001841">
    <property type="entry name" value="Znf_RING"/>
</dbReference>
<evidence type="ECO:0000256" key="8">
    <source>
        <dbReference type="ARBA" id="ARBA00022786"/>
    </source>
</evidence>
<dbReference type="GO" id="GO:0008270">
    <property type="term" value="F:zinc ion binding"/>
    <property type="evidence" value="ECO:0007669"/>
    <property type="project" value="UniProtKB-KW"/>
</dbReference>
<dbReference type="EMBL" id="LHPG02000015">
    <property type="protein sequence ID" value="PRW34051.1"/>
    <property type="molecule type" value="Genomic_DNA"/>
</dbReference>
<dbReference type="CDD" id="cd16789">
    <property type="entry name" value="mRING-HC-C3HC5_MGRN1-like"/>
    <property type="match status" value="1"/>
</dbReference>
<evidence type="ECO:0000256" key="3">
    <source>
        <dbReference type="ARBA" id="ARBA00012483"/>
    </source>
</evidence>
<dbReference type="Gene3D" id="3.30.40.10">
    <property type="entry name" value="Zinc/RING finger domain, C3HC4 (zinc finger)"/>
    <property type="match status" value="1"/>
</dbReference>
<feature type="compositionally biased region" description="Low complexity" evidence="13">
    <location>
        <begin position="88"/>
        <end position="110"/>
    </location>
</feature>
<evidence type="ECO:0000259" key="14">
    <source>
        <dbReference type="PROSITE" id="PS50089"/>
    </source>
</evidence>
<evidence type="ECO:0000256" key="7">
    <source>
        <dbReference type="ARBA" id="ARBA00022771"/>
    </source>
</evidence>
<dbReference type="SUPFAM" id="SSF57850">
    <property type="entry name" value="RING/U-box"/>
    <property type="match status" value="1"/>
</dbReference>
<accession>A0A2P6TID7</accession>
<feature type="compositionally biased region" description="Low complexity" evidence="13">
    <location>
        <begin position="18"/>
        <end position="43"/>
    </location>
</feature>
<comment type="catalytic activity">
    <reaction evidence="1">
        <text>S-ubiquitinyl-[E2 ubiquitin-conjugating enzyme]-L-cysteine + [acceptor protein]-L-lysine = [E2 ubiquitin-conjugating enzyme]-L-cysteine + N(6)-ubiquitinyl-[acceptor protein]-L-lysine.</text>
        <dbReference type="EC" id="2.3.2.27"/>
    </reaction>
</comment>
<evidence type="ECO:0000256" key="13">
    <source>
        <dbReference type="SAM" id="MobiDB-lite"/>
    </source>
</evidence>
<dbReference type="EC" id="2.3.2.27" evidence="3"/>
<evidence type="ECO:0000256" key="11">
    <source>
        <dbReference type="ARBA" id="ARBA00025721"/>
    </source>
</evidence>
<feature type="compositionally biased region" description="Pro residues" evidence="13">
    <location>
        <begin position="65"/>
        <end position="87"/>
    </location>
</feature>
<dbReference type="GO" id="GO:0016567">
    <property type="term" value="P:protein ubiquitination"/>
    <property type="evidence" value="ECO:0007669"/>
    <property type="project" value="TreeGrafter"/>
</dbReference>
<evidence type="ECO:0000256" key="5">
    <source>
        <dbReference type="ARBA" id="ARBA00022707"/>
    </source>
</evidence>
<comment type="pathway">
    <text evidence="2">Protein modification; protein ubiquitination.</text>
</comment>
<comment type="caution">
    <text evidence="15">The sequence shown here is derived from an EMBL/GenBank/DDBJ whole genome shotgun (WGS) entry which is preliminary data.</text>
</comment>
<keyword evidence="5" id="KW-0519">Myristate</keyword>
<sequence length="425" mass="45098">MGGRQSRHRPSAAASTVGSSQQQPPGPAQPAGYPPSTVYVPPAHYYPPQPGPYVSNGQLYGGWRPPYPQQPAPQYPPPGAPPPPFPHAGPARPAAPTSGPAAPAPAAGPAQELTQTATIRNAVNLKKNTLEVTPLPGQPNKLAISFTFDASQPCAVTTFVVATEEPARGCRLAPAKQEPAPPVLYEKGLGLKFPLAGAGADGAAQHVIDMSLYEEAQLLTSSRDTFPLVVRLETVTDKGKREGHTLQDLRPGGEQQPWVQSQTTFAVLHREEDGSYAVRAVKQKIWVEGVSYELQEIYGLEQSVAAARADDPDNEERLCVICLVNERDTTVLPCRHMCMCHECAQELRKQTSKCPICRNQVESLLHIKMYKGPKPAPQQAMTERQVADARAANAAVEAAEAAVSGSPSGSGSAAPPAAVPVAAHV</sequence>
<evidence type="ECO:0000256" key="12">
    <source>
        <dbReference type="PROSITE-ProRule" id="PRU00175"/>
    </source>
</evidence>
<keyword evidence="4" id="KW-0808">Transferase</keyword>
<dbReference type="PANTHER" id="PTHR22996">
    <property type="entry name" value="MAHOGUNIN"/>
    <property type="match status" value="1"/>
</dbReference>
<keyword evidence="6" id="KW-0479">Metal-binding</keyword>
<evidence type="ECO:0000256" key="2">
    <source>
        <dbReference type="ARBA" id="ARBA00004906"/>
    </source>
</evidence>
<gene>
    <name evidence="15" type="ORF">C2E21_7285</name>
</gene>
<dbReference type="InterPro" id="IPR045195">
    <property type="entry name" value="LOG2-like_mRING_C3HC5"/>
</dbReference>
<dbReference type="InterPro" id="IPR013083">
    <property type="entry name" value="Znf_RING/FYVE/PHD"/>
</dbReference>
<evidence type="ECO:0000256" key="9">
    <source>
        <dbReference type="ARBA" id="ARBA00022833"/>
    </source>
</evidence>
<dbReference type="Pfam" id="PF13920">
    <property type="entry name" value="zf-C3HC4_3"/>
    <property type="match status" value="1"/>
</dbReference>
<feature type="region of interest" description="Disordered" evidence="13">
    <location>
        <begin position="403"/>
        <end position="425"/>
    </location>
</feature>
<keyword evidence="16" id="KW-1185">Reference proteome</keyword>
<evidence type="ECO:0000313" key="15">
    <source>
        <dbReference type="EMBL" id="PRW34051.1"/>
    </source>
</evidence>
<evidence type="ECO:0000256" key="6">
    <source>
        <dbReference type="ARBA" id="ARBA00022723"/>
    </source>
</evidence>
<dbReference type="PROSITE" id="PS50089">
    <property type="entry name" value="ZF_RING_2"/>
    <property type="match status" value="1"/>
</dbReference>
<dbReference type="Proteomes" id="UP000239899">
    <property type="component" value="Unassembled WGS sequence"/>
</dbReference>
<evidence type="ECO:0000256" key="1">
    <source>
        <dbReference type="ARBA" id="ARBA00000900"/>
    </source>
</evidence>
<keyword evidence="10" id="KW-0449">Lipoprotein</keyword>
<dbReference type="GO" id="GO:0016874">
    <property type="term" value="F:ligase activity"/>
    <property type="evidence" value="ECO:0007669"/>
    <property type="project" value="UniProtKB-KW"/>
</dbReference>
<name>A0A2P6TID7_CHLSO</name>
<dbReference type="OrthoDB" id="1711136at2759"/>
<protein>
    <recommendedName>
        <fullName evidence="3">RING-type E3 ubiquitin transferase</fullName>
        <ecNumber evidence="3">2.3.2.27</ecNumber>
    </recommendedName>
</protein>
<evidence type="ECO:0000256" key="4">
    <source>
        <dbReference type="ARBA" id="ARBA00022679"/>
    </source>
</evidence>
<feature type="domain" description="RING-type" evidence="14">
    <location>
        <begin position="319"/>
        <end position="358"/>
    </location>
</feature>
<keyword evidence="9" id="KW-0862">Zinc</keyword>
<dbReference type="InterPro" id="IPR058981">
    <property type="entry name" value="MGRN1/RNF157-like_N"/>
</dbReference>
<dbReference type="AlphaFoldDB" id="A0A2P6TID7"/>
<evidence type="ECO:0000313" key="16">
    <source>
        <dbReference type="Proteomes" id="UP000239899"/>
    </source>
</evidence>
<keyword evidence="7 12" id="KW-0863">Zinc-finger</keyword>
<dbReference type="InterPro" id="IPR045194">
    <property type="entry name" value="MGRN1/RNF157-like"/>
</dbReference>